<evidence type="ECO:0000313" key="3">
    <source>
        <dbReference type="Proteomes" id="UP000054549"/>
    </source>
</evidence>
<dbReference type="SUPFAM" id="SSF52540">
    <property type="entry name" value="P-loop containing nucleoside triphosphate hydrolases"/>
    <property type="match status" value="1"/>
</dbReference>
<evidence type="ECO:0000313" key="2">
    <source>
        <dbReference type="EMBL" id="KIL64849.1"/>
    </source>
</evidence>
<evidence type="ECO:0000259" key="1">
    <source>
        <dbReference type="Pfam" id="PF13086"/>
    </source>
</evidence>
<dbReference type="GO" id="GO:0043139">
    <property type="term" value="F:5'-3' DNA helicase activity"/>
    <property type="evidence" value="ECO:0007669"/>
    <property type="project" value="TreeGrafter"/>
</dbReference>
<dbReference type="PANTHER" id="PTHR43788:SF8">
    <property type="entry name" value="DNA-BINDING PROTEIN SMUBP-2"/>
    <property type="match status" value="1"/>
</dbReference>
<dbReference type="EMBL" id="KN818246">
    <property type="protein sequence ID" value="KIL64849.1"/>
    <property type="molecule type" value="Genomic_DNA"/>
</dbReference>
<dbReference type="HOGENOM" id="CLU_1712797_0_0_1"/>
<name>A0A0C2TDE6_AMAMK</name>
<dbReference type="Pfam" id="PF13086">
    <property type="entry name" value="AAA_11"/>
    <property type="match status" value="1"/>
</dbReference>
<proteinExistence type="predicted"/>
<sequence length="153" mass="17315">MQLPRFIPSHLAVDNDLERFAAINRQGQLLRDEQILRVAIDQSKVNKELRDYTIHARVGDEASQVTEPGGLVPLVKGIKKAVIVGDHVQLRLTVRNMGKALQALLERLNSHDNEGLEVQKTMLDVHYRFSRELNAFPSRKGRLRTGIEDSSNL</sequence>
<dbReference type="OrthoDB" id="6513042at2759"/>
<accession>A0A0C2TDE6</accession>
<reference evidence="2 3" key="1">
    <citation type="submission" date="2014-04" db="EMBL/GenBank/DDBJ databases">
        <title>Evolutionary Origins and Diversification of the Mycorrhizal Mutualists.</title>
        <authorList>
            <consortium name="DOE Joint Genome Institute"/>
            <consortium name="Mycorrhizal Genomics Consortium"/>
            <person name="Kohler A."/>
            <person name="Kuo A."/>
            <person name="Nagy L.G."/>
            <person name="Floudas D."/>
            <person name="Copeland A."/>
            <person name="Barry K.W."/>
            <person name="Cichocki N."/>
            <person name="Veneault-Fourrey C."/>
            <person name="LaButti K."/>
            <person name="Lindquist E.A."/>
            <person name="Lipzen A."/>
            <person name="Lundell T."/>
            <person name="Morin E."/>
            <person name="Murat C."/>
            <person name="Riley R."/>
            <person name="Ohm R."/>
            <person name="Sun H."/>
            <person name="Tunlid A."/>
            <person name="Henrissat B."/>
            <person name="Grigoriev I.V."/>
            <person name="Hibbett D.S."/>
            <person name="Martin F."/>
        </authorList>
    </citation>
    <scope>NUCLEOTIDE SEQUENCE [LARGE SCALE GENOMIC DNA]</scope>
    <source>
        <strain evidence="2 3">Koide BX008</strain>
    </source>
</reference>
<dbReference type="Gene3D" id="3.40.50.300">
    <property type="entry name" value="P-loop containing nucleotide triphosphate hydrolases"/>
    <property type="match status" value="1"/>
</dbReference>
<protein>
    <recommendedName>
        <fullName evidence="1">DNA2/NAM7 helicase helicase domain-containing protein</fullName>
    </recommendedName>
</protein>
<dbReference type="Proteomes" id="UP000054549">
    <property type="component" value="Unassembled WGS sequence"/>
</dbReference>
<dbReference type="InterPro" id="IPR050534">
    <property type="entry name" value="Coronavir_polyprotein_1ab"/>
</dbReference>
<feature type="domain" description="DNA2/NAM7 helicase helicase" evidence="1">
    <location>
        <begin position="57"/>
        <end position="94"/>
    </location>
</feature>
<keyword evidence="3" id="KW-1185">Reference proteome</keyword>
<organism evidence="2 3">
    <name type="scientific">Amanita muscaria (strain Koide BX008)</name>
    <dbReference type="NCBI Taxonomy" id="946122"/>
    <lineage>
        <taxon>Eukaryota</taxon>
        <taxon>Fungi</taxon>
        <taxon>Dikarya</taxon>
        <taxon>Basidiomycota</taxon>
        <taxon>Agaricomycotina</taxon>
        <taxon>Agaricomycetes</taxon>
        <taxon>Agaricomycetidae</taxon>
        <taxon>Agaricales</taxon>
        <taxon>Pluteineae</taxon>
        <taxon>Amanitaceae</taxon>
        <taxon>Amanita</taxon>
    </lineage>
</organism>
<dbReference type="InterPro" id="IPR027417">
    <property type="entry name" value="P-loop_NTPase"/>
</dbReference>
<gene>
    <name evidence="2" type="ORF">M378DRAFT_178610</name>
</gene>
<dbReference type="AlphaFoldDB" id="A0A0C2TDE6"/>
<dbReference type="PANTHER" id="PTHR43788">
    <property type="entry name" value="DNA2/NAM7 HELICASE FAMILY MEMBER"/>
    <property type="match status" value="1"/>
</dbReference>
<dbReference type="STRING" id="946122.A0A0C2TDE6"/>
<dbReference type="InParanoid" id="A0A0C2TDE6"/>
<dbReference type="InterPro" id="IPR041677">
    <property type="entry name" value="DNA2/NAM7_AAA_11"/>
</dbReference>